<dbReference type="CDD" id="cd09272">
    <property type="entry name" value="RNase_HI_RT_Ty1"/>
    <property type="match status" value="1"/>
</dbReference>
<feature type="non-terminal residue" evidence="1">
    <location>
        <position position="1"/>
    </location>
</feature>
<protein>
    <recommendedName>
        <fullName evidence="3">Copia protein</fullName>
    </recommendedName>
</protein>
<evidence type="ECO:0008006" key="3">
    <source>
        <dbReference type="Google" id="ProtNLM"/>
    </source>
</evidence>
<organism evidence="1 2">
    <name type="scientific">Mucuna pruriens</name>
    <name type="common">Velvet bean</name>
    <name type="synonym">Dolichos pruriens</name>
    <dbReference type="NCBI Taxonomy" id="157652"/>
    <lineage>
        <taxon>Eukaryota</taxon>
        <taxon>Viridiplantae</taxon>
        <taxon>Streptophyta</taxon>
        <taxon>Embryophyta</taxon>
        <taxon>Tracheophyta</taxon>
        <taxon>Spermatophyta</taxon>
        <taxon>Magnoliopsida</taxon>
        <taxon>eudicotyledons</taxon>
        <taxon>Gunneridae</taxon>
        <taxon>Pentapetalae</taxon>
        <taxon>rosids</taxon>
        <taxon>fabids</taxon>
        <taxon>Fabales</taxon>
        <taxon>Fabaceae</taxon>
        <taxon>Papilionoideae</taxon>
        <taxon>50 kb inversion clade</taxon>
        <taxon>NPAAA clade</taxon>
        <taxon>indigoferoid/millettioid clade</taxon>
        <taxon>Phaseoleae</taxon>
        <taxon>Mucuna</taxon>
    </lineage>
</organism>
<dbReference type="STRING" id="157652.A0A371FNY0"/>
<gene>
    <name evidence="1" type="ORF">CR513_39472</name>
</gene>
<evidence type="ECO:0000313" key="1">
    <source>
        <dbReference type="EMBL" id="RDX80029.1"/>
    </source>
</evidence>
<keyword evidence="2" id="KW-1185">Reference proteome</keyword>
<dbReference type="InterPro" id="IPR043502">
    <property type="entry name" value="DNA/RNA_pol_sf"/>
</dbReference>
<reference evidence="1" key="1">
    <citation type="submission" date="2018-05" db="EMBL/GenBank/DDBJ databases">
        <title>Draft genome of Mucuna pruriens seed.</title>
        <authorList>
            <person name="Nnadi N.E."/>
            <person name="Vos R."/>
            <person name="Hasami M.H."/>
            <person name="Devisetty U.K."/>
            <person name="Aguiy J.C."/>
        </authorList>
    </citation>
    <scope>NUCLEOTIDE SEQUENCE [LARGE SCALE GENOMIC DNA]</scope>
    <source>
        <strain evidence="1">JCA_2017</strain>
    </source>
</reference>
<dbReference type="PANTHER" id="PTHR11439:SF484">
    <property type="entry name" value="REVERSE TRANSCRIPTASE TY1_COPIA-TYPE DOMAIN-CONTAINING PROTEIN"/>
    <property type="match status" value="1"/>
</dbReference>
<evidence type="ECO:0000313" key="2">
    <source>
        <dbReference type="Proteomes" id="UP000257109"/>
    </source>
</evidence>
<sequence length="321" mass="36779">MDPNMKLMVKQGEPYSDPERYRRLVGKLIYLTITRPDISFAMGVVSQFMQAPCVDHWTAVLRILKYIKKTLGQGLLYEDKGDTHISCYCDADWAGSPIDRRSTTGFCISIGRNVVSWKSKKQNTIARSSAEAEYRTMTSVTCELIWVKQLIQELKFIDVQPMKLYCDNQAALHIVSNPVFHERTKHIEIDCHFIREKLLAKEISTEFVNSNVYPIKGRLEIASDDVQFLIENDSVEVVEMVKKYSNELSRTRSISSFKALGLSHVDLFKETIEKGLICILKYIKVQVALGKYLQYEGKGQTRLTGYFDIDWACSPTDKKST</sequence>
<dbReference type="SUPFAM" id="SSF56672">
    <property type="entry name" value="DNA/RNA polymerases"/>
    <property type="match status" value="1"/>
</dbReference>
<dbReference type="Proteomes" id="UP000257109">
    <property type="component" value="Unassembled WGS sequence"/>
</dbReference>
<name>A0A371FNY0_MUCPR</name>
<proteinExistence type="predicted"/>
<dbReference type="AlphaFoldDB" id="A0A371FNY0"/>
<accession>A0A371FNY0</accession>
<dbReference type="EMBL" id="QJKJ01008346">
    <property type="protein sequence ID" value="RDX80029.1"/>
    <property type="molecule type" value="Genomic_DNA"/>
</dbReference>
<dbReference type="PANTHER" id="PTHR11439">
    <property type="entry name" value="GAG-POL-RELATED RETROTRANSPOSON"/>
    <property type="match status" value="1"/>
</dbReference>
<comment type="caution">
    <text evidence="1">The sequence shown here is derived from an EMBL/GenBank/DDBJ whole genome shotgun (WGS) entry which is preliminary data.</text>
</comment>
<dbReference type="OrthoDB" id="128382at2759"/>